<protein>
    <submittedName>
        <fullName evidence="2">Uncharacterized protein</fullName>
    </submittedName>
</protein>
<dbReference type="EMBL" id="CABFWF030000012">
    <property type="protein sequence ID" value="CAD7039878.1"/>
    <property type="molecule type" value="Genomic_DNA"/>
</dbReference>
<feature type="transmembrane region" description="Helical" evidence="1">
    <location>
        <begin position="60"/>
        <end position="81"/>
    </location>
</feature>
<keyword evidence="3" id="KW-1185">Reference proteome</keyword>
<evidence type="ECO:0000313" key="2">
    <source>
        <dbReference type="EMBL" id="CAD7039878.1"/>
    </source>
</evidence>
<gene>
    <name evidence="2" type="ORF">REJC140_00805</name>
</gene>
<keyword evidence="1" id="KW-0472">Membrane</keyword>
<dbReference type="RefSeq" id="WP_142592830.1">
    <property type="nucleotide sequence ID" value="NZ_CABFWF030000012.1"/>
</dbReference>
<organism evidence="2 3">
    <name type="scientific">Pseudorhizobium endolithicum</name>
    <dbReference type="NCBI Taxonomy" id="1191678"/>
    <lineage>
        <taxon>Bacteria</taxon>
        <taxon>Pseudomonadati</taxon>
        <taxon>Pseudomonadota</taxon>
        <taxon>Alphaproteobacteria</taxon>
        <taxon>Hyphomicrobiales</taxon>
        <taxon>Rhizobiaceae</taxon>
        <taxon>Rhizobium/Agrobacterium group</taxon>
        <taxon>Pseudorhizobium</taxon>
    </lineage>
</organism>
<evidence type="ECO:0000256" key="1">
    <source>
        <dbReference type="SAM" id="Phobius"/>
    </source>
</evidence>
<keyword evidence="1" id="KW-0812">Transmembrane</keyword>
<accession>A0ABM8PNV7</accession>
<comment type="caution">
    <text evidence="2">The sequence shown here is derived from an EMBL/GenBank/DDBJ whole genome shotgun (WGS) entry which is preliminary data.</text>
</comment>
<proteinExistence type="predicted"/>
<keyword evidence="1" id="KW-1133">Transmembrane helix</keyword>
<sequence>MLSGLAPLLASLAAIDATAFVQRLRRNAILYALVLLFVLTAYGALVAAAALAIAQSLGAIGALLVVAGGALLLALIFFLVLRSTAKAEERRKRQAAATGGSRALMVTAALSALPVVARSRPLALIAIAGGLGFLAMRNMDKVAPLLGRGRSDPGGIDRDLR</sequence>
<reference evidence="2 3" key="1">
    <citation type="submission" date="2020-11" db="EMBL/GenBank/DDBJ databases">
        <authorList>
            <person name="Lassalle F."/>
        </authorList>
    </citation>
    <scope>NUCLEOTIDE SEQUENCE [LARGE SCALE GENOMIC DNA]</scope>
    <source>
        <strain evidence="2 3">JC140</strain>
    </source>
</reference>
<name>A0ABM8PNV7_9HYPH</name>
<dbReference type="Proteomes" id="UP000606921">
    <property type="component" value="Unassembled WGS sequence"/>
</dbReference>
<evidence type="ECO:0000313" key="3">
    <source>
        <dbReference type="Proteomes" id="UP000606921"/>
    </source>
</evidence>
<feature type="transmembrane region" description="Helical" evidence="1">
    <location>
        <begin position="29"/>
        <end position="53"/>
    </location>
</feature>